<dbReference type="AlphaFoldDB" id="A0A8H5CHD8"/>
<sequence length="206" mass="23563">MKMDTEDTEDEGGDNMKIHTTQPFTGKTREGHIFENGLLLKTYNIGNVTYTDINVEQQTRWEFLKSGHPLLDKHPLPVPCSWIFEYGEHVINIKDKKEQVGQTIEWVKETRCLLKHETVEGLSKIWVEKVNLRKRFKYCDTVAVTGGEATDVTGVIVTVTKDCCTIVGLQANQMANMRDLEADNLMDNLIEYMCRNTQFTSTIARS</sequence>
<feature type="region of interest" description="Disordered" evidence="1">
    <location>
        <begin position="1"/>
        <end position="22"/>
    </location>
</feature>
<keyword evidence="3" id="KW-1185">Reference proteome</keyword>
<evidence type="ECO:0000256" key="1">
    <source>
        <dbReference type="SAM" id="MobiDB-lite"/>
    </source>
</evidence>
<dbReference type="EMBL" id="JAACJM010000172">
    <property type="protein sequence ID" value="KAF5340823.1"/>
    <property type="molecule type" value="Genomic_DNA"/>
</dbReference>
<organism evidence="2 3">
    <name type="scientific">Tetrapyrgos nigripes</name>
    <dbReference type="NCBI Taxonomy" id="182062"/>
    <lineage>
        <taxon>Eukaryota</taxon>
        <taxon>Fungi</taxon>
        <taxon>Dikarya</taxon>
        <taxon>Basidiomycota</taxon>
        <taxon>Agaricomycotina</taxon>
        <taxon>Agaricomycetes</taxon>
        <taxon>Agaricomycetidae</taxon>
        <taxon>Agaricales</taxon>
        <taxon>Marasmiineae</taxon>
        <taxon>Marasmiaceae</taxon>
        <taxon>Tetrapyrgos</taxon>
    </lineage>
</organism>
<evidence type="ECO:0000313" key="3">
    <source>
        <dbReference type="Proteomes" id="UP000559256"/>
    </source>
</evidence>
<dbReference type="InterPro" id="IPR008991">
    <property type="entry name" value="Translation_prot_SH3-like_sf"/>
</dbReference>
<reference evidence="2 3" key="1">
    <citation type="journal article" date="2020" name="ISME J.">
        <title>Uncovering the hidden diversity of litter-decomposition mechanisms in mushroom-forming fungi.</title>
        <authorList>
            <person name="Floudas D."/>
            <person name="Bentzer J."/>
            <person name="Ahren D."/>
            <person name="Johansson T."/>
            <person name="Persson P."/>
            <person name="Tunlid A."/>
        </authorList>
    </citation>
    <scope>NUCLEOTIDE SEQUENCE [LARGE SCALE GENOMIC DNA]</scope>
    <source>
        <strain evidence="2 3">CBS 291.85</strain>
    </source>
</reference>
<evidence type="ECO:0000313" key="2">
    <source>
        <dbReference type="EMBL" id="KAF5340823.1"/>
    </source>
</evidence>
<proteinExistence type="predicted"/>
<dbReference type="Proteomes" id="UP000559256">
    <property type="component" value="Unassembled WGS sequence"/>
</dbReference>
<feature type="compositionally biased region" description="Acidic residues" evidence="1">
    <location>
        <begin position="1"/>
        <end position="13"/>
    </location>
</feature>
<accession>A0A8H5CHD8</accession>
<protein>
    <submittedName>
        <fullName evidence="2">Uncharacterized protein</fullName>
    </submittedName>
</protein>
<comment type="caution">
    <text evidence="2">The sequence shown here is derived from an EMBL/GenBank/DDBJ whole genome shotgun (WGS) entry which is preliminary data.</text>
</comment>
<gene>
    <name evidence="2" type="ORF">D9758_017070</name>
</gene>
<name>A0A8H5CHD8_9AGAR</name>
<dbReference type="SUPFAM" id="SSF50104">
    <property type="entry name" value="Translation proteins SH3-like domain"/>
    <property type="match status" value="1"/>
</dbReference>